<keyword evidence="4" id="KW-0464">Manganese</keyword>
<keyword evidence="2 5" id="KW-0479">Metal-binding</keyword>
<sequence>MELFALNRKRIFESELEGWAFLQGGKNSCRYDTDRDNLFRQESNFFWLTGIVEGDCDLIMDFTNKKVIVFCAKLPQAYAVWLGPIPTLKELSEKYGLDFFYQEELANFVKTNSITKFHVHTTYTKQKELEEIETDDSVLKETLNELRVIKTELELEKMREVCKIGSIGHTKVMETTKPNQFQYELQGTLLHEYYRHGSRFTSFEAIVGSGVGTSILHYFNNNLKINDGDLVLLDSGCEVDCYGSDITRTFPANGVFSQDQKMIYQIVLDMQKQCIKAMAPEKEWTEIHALSVEVCIDGLLECGLIKGKKEELIENHIAALFYPHGLGHMLGLDVHDVGGYPKGREKIKNATFQYLRANRKLKPGMILTVEPGIYFIRPLLEPAFEDPEVNKYLNVDKIKKFLDFGGIRIEDDVLVTETGYEVLTDVPKEIEDIEKLMKK</sequence>
<dbReference type="GO" id="GO:0006508">
    <property type="term" value="P:proteolysis"/>
    <property type="evidence" value="ECO:0007669"/>
    <property type="project" value="TreeGrafter"/>
</dbReference>
<dbReference type="Gene3D" id="3.90.230.10">
    <property type="entry name" value="Creatinase/methionine aminopeptidase superfamily"/>
    <property type="match status" value="1"/>
</dbReference>
<evidence type="ECO:0000256" key="4">
    <source>
        <dbReference type="ARBA" id="ARBA00023211"/>
    </source>
</evidence>
<dbReference type="PANTHER" id="PTHR43226">
    <property type="entry name" value="XAA-PRO AMINOPEPTIDASE 3"/>
    <property type="match status" value="1"/>
</dbReference>
<dbReference type="EMBL" id="JAOAOG010000297">
    <property type="protein sequence ID" value="KAJ6231885.1"/>
    <property type="molecule type" value="Genomic_DNA"/>
</dbReference>
<comment type="cofactor">
    <cofactor evidence="1">
        <name>Mn(2+)</name>
        <dbReference type="ChEBI" id="CHEBI:29035"/>
    </cofactor>
</comment>
<dbReference type="EMBL" id="JANTQA010000032">
    <property type="protein sequence ID" value="KAJ3440186.1"/>
    <property type="molecule type" value="Genomic_DNA"/>
</dbReference>
<dbReference type="CDD" id="cd01087">
    <property type="entry name" value="Prolidase"/>
    <property type="match status" value="1"/>
</dbReference>
<dbReference type="Pfam" id="PF05195">
    <property type="entry name" value="AMP_N"/>
    <property type="match status" value="1"/>
</dbReference>
<dbReference type="Proteomes" id="UP001150062">
    <property type="component" value="Unassembled WGS sequence"/>
</dbReference>
<dbReference type="SUPFAM" id="SSF53092">
    <property type="entry name" value="Creatinase/prolidase N-terminal domain"/>
    <property type="match status" value="1"/>
</dbReference>
<evidence type="ECO:0000313" key="7">
    <source>
        <dbReference type="EMBL" id="KAJ3440186.1"/>
    </source>
</evidence>
<dbReference type="InterPro" id="IPR036005">
    <property type="entry name" value="Creatinase/aminopeptidase-like"/>
</dbReference>
<dbReference type="PANTHER" id="PTHR43226:SF1">
    <property type="entry name" value="XAA-PRO DIPEPTIDASE"/>
    <property type="match status" value="1"/>
</dbReference>
<dbReference type="SUPFAM" id="SSF55920">
    <property type="entry name" value="Creatinase/aminopeptidase"/>
    <property type="match status" value="1"/>
</dbReference>
<name>A0AAV7ZH16_9EUKA</name>
<feature type="domain" description="Aminopeptidase P N-terminal" evidence="6">
    <location>
        <begin position="1"/>
        <end position="127"/>
    </location>
</feature>
<accession>A0AAV7ZH16</accession>
<dbReference type="GO" id="GO:0030145">
    <property type="term" value="F:manganese ion binding"/>
    <property type="evidence" value="ECO:0007669"/>
    <property type="project" value="InterPro"/>
</dbReference>
<evidence type="ECO:0000313" key="8">
    <source>
        <dbReference type="EMBL" id="KAJ6231885.1"/>
    </source>
</evidence>
<evidence type="ECO:0000256" key="2">
    <source>
        <dbReference type="ARBA" id="ARBA00022723"/>
    </source>
</evidence>
<evidence type="ECO:0000259" key="6">
    <source>
        <dbReference type="SMART" id="SM01011"/>
    </source>
</evidence>
<dbReference type="InterPro" id="IPR001131">
    <property type="entry name" value="Peptidase_M24B_aminopep-P_CS"/>
</dbReference>
<reference evidence="7" key="2">
    <citation type="submission" date="2022-08" db="EMBL/GenBank/DDBJ databases">
        <title>Novel sulphate-reducing endosymbionts in the free-living metamonad Anaeramoeba.</title>
        <authorList>
            <person name="Jerlstrom-Hultqvist J."/>
            <person name="Cepicka I."/>
            <person name="Gallot-Lavallee L."/>
            <person name="Salas-Leiva D."/>
            <person name="Curtis B.A."/>
            <person name="Zahonova K."/>
            <person name="Pipaliya S."/>
            <person name="Dacks J."/>
            <person name="Roger A.J."/>
        </authorList>
    </citation>
    <scope>NUCLEOTIDE SEQUENCE</scope>
    <source>
        <strain evidence="7">Busselton2</strain>
    </source>
</reference>
<evidence type="ECO:0000256" key="5">
    <source>
        <dbReference type="RuleBase" id="RU000590"/>
    </source>
</evidence>
<evidence type="ECO:0000256" key="3">
    <source>
        <dbReference type="ARBA" id="ARBA00022801"/>
    </source>
</evidence>
<keyword evidence="3" id="KW-0378">Hydrolase</keyword>
<dbReference type="GO" id="GO:0070006">
    <property type="term" value="F:metalloaminopeptidase activity"/>
    <property type="evidence" value="ECO:0007669"/>
    <property type="project" value="InterPro"/>
</dbReference>
<proteinExistence type="inferred from homology"/>
<protein>
    <submittedName>
        <fullName evidence="7">Xaa-pro dipeptidase</fullName>
    </submittedName>
</protein>
<dbReference type="Pfam" id="PF00557">
    <property type="entry name" value="Peptidase_M24"/>
    <property type="match status" value="1"/>
</dbReference>
<dbReference type="InterPro" id="IPR007865">
    <property type="entry name" value="Aminopep_P_N"/>
</dbReference>
<dbReference type="PROSITE" id="PS00491">
    <property type="entry name" value="PROLINE_PEPTIDASE"/>
    <property type="match status" value="1"/>
</dbReference>
<comment type="caution">
    <text evidence="7">The sequence shown here is derived from an EMBL/GenBank/DDBJ whole genome shotgun (WGS) entry which is preliminary data.</text>
</comment>
<dbReference type="Proteomes" id="UP001146793">
    <property type="component" value="Unassembled WGS sequence"/>
</dbReference>
<evidence type="ECO:0000313" key="9">
    <source>
        <dbReference type="Proteomes" id="UP001146793"/>
    </source>
</evidence>
<comment type="similarity">
    <text evidence="5">Belongs to the peptidase M24B family.</text>
</comment>
<dbReference type="Gene3D" id="3.40.350.10">
    <property type="entry name" value="Creatinase/prolidase N-terminal domain"/>
    <property type="match status" value="1"/>
</dbReference>
<evidence type="ECO:0000313" key="10">
    <source>
        <dbReference type="Proteomes" id="UP001150062"/>
    </source>
</evidence>
<dbReference type="InterPro" id="IPR000994">
    <property type="entry name" value="Pept_M24"/>
</dbReference>
<dbReference type="InterPro" id="IPR029149">
    <property type="entry name" value="Creatin/AminoP/Spt16_N"/>
</dbReference>
<dbReference type="AlphaFoldDB" id="A0AAV7ZH16"/>
<dbReference type="SMART" id="SM01011">
    <property type="entry name" value="AMP_N"/>
    <property type="match status" value="1"/>
</dbReference>
<keyword evidence="10" id="KW-1185">Reference proteome</keyword>
<dbReference type="FunFam" id="3.90.230.10:FF:000002">
    <property type="entry name" value="Xaa-Pro aminopeptidase 3"/>
    <property type="match status" value="1"/>
</dbReference>
<dbReference type="InterPro" id="IPR052433">
    <property type="entry name" value="X-Pro_dipept-like"/>
</dbReference>
<evidence type="ECO:0000256" key="1">
    <source>
        <dbReference type="ARBA" id="ARBA00001936"/>
    </source>
</evidence>
<organism evidence="7 9">
    <name type="scientific">Anaeramoeba flamelloides</name>
    <dbReference type="NCBI Taxonomy" id="1746091"/>
    <lineage>
        <taxon>Eukaryota</taxon>
        <taxon>Metamonada</taxon>
        <taxon>Anaeramoebidae</taxon>
        <taxon>Anaeramoeba</taxon>
    </lineage>
</organism>
<reference evidence="8" key="1">
    <citation type="submission" date="2022-08" db="EMBL/GenBank/DDBJ databases">
        <title>Novel sulfate-reducing endosymbionts in the free-living metamonad Anaeramoeba.</title>
        <authorList>
            <person name="Jerlstrom-Hultqvist J."/>
            <person name="Cepicka I."/>
            <person name="Gallot-Lavallee L."/>
            <person name="Salas-Leiva D."/>
            <person name="Curtis B.A."/>
            <person name="Zahonova K."/>
            <person name="Pipaliya S."/>
            <person name="Dacks J."/>
            <person name="Roger A.J."/>
        </authorList>
    </citation>
    <scope>NUCLEOTIDE SEQUENCE</scope>
    <source>
        <strain evidence="8">Schooner1</strain>
    </source>
</reference>
<gene>
    <name evidence="7" type="ORF">M0812_16239</name>
    <name evidence="8" type="ORF">M0813_05403</name>
</gene>